<name>A0A5C5R623_9ACTN</name>
<dbReference type="PANTHER" id="PTHR30408:SF12">
    <property type="entry name" value="TYPE I RESTRICTION ENZYME MJAVIII SPECIFICITY SUBUNIT"/>
    <property type="match status" value="1"/>
</dbReference>
<organism evidence="5 6">
    <name type="scientific">Tsukamurella asaccharolytica</name>
    <dbReference type="NCBI Taxonomy" id="2592067"/>
    <lineage>
        <taxon>Bacteria</taxon>
        <taxon>Bacillati</taxon>
        <taxon>Actinomycetota</taxon>
        <taxon>Actinomycetes</taxon>
        <taxon>Mycobacteriales</taxon>
        <taxon>Tsukamurellaceae</taxon>
        <taxon>Tsukamurella</taxon>
    </lineage>
</organism>
<dbReference type="Gene3D" id="3.90.220.20">
    <property type="entry name" value="DNA methylase specificity domains"/>
    <property type="match status" value="2"/>
</dbReference>
<comment type="caution">
    <text evidence="5">The sequence shown here is derived from an EMBL/GenBank/DDBJ whole genome shotgun (WGS) entry which is preliminary data.</text>
</comment>
<evidence type="ECO:0000256" key="1">
    <source>
        <dbReference type="ARBA" id="ARBA00010923"/>
    </source>
</evidence>
<keyword evidence="2" id="KW-0680">Restriction system</keyword>
<dbReference type="RefSeq" id="WP_146563117.1">
    <property type="nucleotide sequence ID" value="NZ_VIGW01000011.1"/>
</dbReference>
<evidence type="ECO:0000259" key="4">
    <source>
        <dbReference type="Pfam" id="PF01420"/>
    </source>
</evidence>
<dbReference type="OrthoDB" id="3197085at2"/>
<dbReference type="GO" id="GO:0003677">
    <property type="term" value="F:DNA binding"/>
    <property type="evidence" value="ECO:0007669"/>
    <property type="project" value="UniProtKB-KW"/>
</dbReference>
<keyword evidence="6" id="KW-1185">Reference proteome</keyword>
<protein>
    <recommendedName>
        <fullName evidence="4">Type I restriction modification DNA specificity domain-containing protein</fullName>
    </recommendedName>
</protein>
<sequence>MNVVPLHEVVHINPRGESVDADEDVSFVGMAQLDSAAAIAVPLETRRFEEVSKGYTVFRDGDLLAAKITPCWENGKIGQAVLDHSIGVGSTEFHVLRPGGKVHDRYLLHFLRRREVEAKGTLRMIGSGGQRRVPVDYLANLLLPLPSLDEQIRVATILDRAEAITGLNRNILAKFAELASSFLRGMIDRSVGQVDFGSIISEGPSNGIYVPSARYGAGTPILRIDGFDSQGNLNSKPWKLVGISETDRERFELRAGDVVINRVNALSHLGKSVMIDETADGSVFESNMMRIRVDEERANPCFVAYWLNSNSAKVQVLGRAKKSINQASINQNDVRKLAFPDICKAKQDEFAGMVDVIRQEKLKVDRRSAQLEELMGAIRSQAFRGEL</sequence>
<gene>
    <name evidence="5" type="ORF">FK529_16225</name>
</gene>
<dbReference type="InterPro" id="IPR044946">
    <property type="entry name" value="Restrct_endonuc_typeI_TRD_sf"/>
</dbReference>
<dbReference type="PANTHER" id="PTHR30408">
    <property type="entry name" value="TYPE-1 RESTRICTION ENZYME ECOKI SPECIFICITY PROTEIN"/>
    <property type="match status" value="1"/>
</dbReference>
<dbReference type="InterPro" id="IPR052021">
    <property type="entry name" value="Type-I_RS_S_subunit"/>
</dbReference>
<evidence type="ECO:0000256" key="2">
    <source>
        <dbReference type="ARBA" id="ARBA00022747"/>
    </source>
</evidence>
<dbReference type="Proteomes" id="UP000317291">
    <property type="component" value="Unassembled WGS sequence"/>
</dbReference>
<proteinExistence type="inferred from homology"/>
<dbReference type="CDD" id="cd17517">
    <property type="entry name" value="RMtype1_S_EcoKI_StySPI-TRD2-CR2_like"/>
    <property type="match status" value="1"/>
</dbReference>
<dbReference type="Pfam" id="PF01420">
    <property type="entry name" value="Methylase_S"/>
    <property type="match status" value="1"/>
</dbReference>
<keyword evidence="3" id="KW-0238">DNA-binding</keyword>
<dbReference type="InterPro" id="IPR000055">
    <property type="entry name" value="Restrct_endonuc_typeI_TRD"/>
</dbReference>
<evidence type="ECO:0000313" key="6">
    <source>
        <dbReference type="Proteomes" id="UP000317291"/>
    </source>
</evidence>
<evidence type="ECO:0000313" key="5">
    <source>
        <dbReference type="EMBL" id="TWS18248.1"/>
    </source>
</evidence>
<dbReference type="CDD" id="cd17260">
    <property type="entry name" value="RMtype1_S_EcoEI-TRD1-CR1_like"/>
    <property type="match status" value="1"/>
</dbReference>
<dbReference type="EMBL" id="VIGW01000011">
    <property type="protein sequence ID" value="TWS18248.1"/>
    <property type="molecule type" value="Genomic_DNA"/>
</dbReference>
<feature type="domain" description="Type I restriction modification DNA specificity" evidence="4">
    <location>
        <begin position="20"/>
        <end position="173"/>
    </location>
</feature>
<comment type="similarity">
    <text evidence="1">Belongs to the type-I restriction system S methylase family.</text>
</comment>
<dbReference type="SUPFAM" id="SSF116734">
    <property type="entry name" value="DNA methylase specificity domain"/>
    <property type="match status" value="2"/>
</dbReference>
<accession>A0A5C5R623</accession>
<evidence type="ECO:0000256" key="3">
    <source>
        <dbReference type="ARBA" id="ARBA00023125"/>
    </source>
</evidence>
<dbReference type="AlphaFoldDB" id="A0A5C5R623"/>
<dbReference type="GO" id="GO:0009307">
    <property type="term" value="P:DNA restriction-modification system"/>
    <property type="evidence" value="ECO:0007669"/>
    <property type="project" value="UniProtKB-KW"/>
</dbReference>
<reference evidence="5 6" key="1">
    <citation type="submission" date="2019-06" db="EMBL/GenBank/DDBJ databases">
        <title>Tsukamurella conjunctivitidis sp. nov., Tsukamurella assacharolytica sp. nov. and Tsukamurella sputae sp. nov. isolated from patients with conjunctivitis, bacteraemia (lymphoma) and respiratory infection (sputum) in Hong Kong.</title>
        <authorList>
            <person name="Teng J.L.L."/>
            <person name="Lee H.H."/>
            <person name="Fong J.Y.H."/>
            <person name="Fok K.M.N."/>
            <person name="Lau S.K.P."/>
            <person name="Woo P.C.Y."/>
        </authorList>
    </citation>
    <scope>NUCLEOTIDE SEQUENCE [LARGE SCALE GENOMIC DNA]</scope>
    <source>
        <strain evidence="5 6">HKU71</strain>
    </source>
</reference>